<dbReference type="OrthoDB" id="236897at2"/>
<comment type="caution">
    <text evidence="2">The sequence shown here is derived from an EMBL/GenBank/DDBJ whole genome shotgun (WGS) entry which is preliminary data.</text>
</comment>
<dbReference type="GO" id="GO:0016740">
    <property type="term" value="F:transferase activity"/>
    <property type="evidence" value="ECO:0007669"/>
    <property type="project" value="UniProtKB-KW"/>
</dbReference>
<dbReference type="Proteomes" id="UP000033633">
    <property type="component" value="Unassembled WGS sequence"/>
</dbReference>
<dbReference type="STRING" id="265726.KY46_06745"/>
<proteinExistence type="predicted"/>
<sequence>METLSGGRETGIYRQGETVVRPVQAWSATVHRLLRYLHQQGFRACPEVIGMDAGSEVLSFVEGETYNYPLEGAIASEEALISAARLLRQLHDASQGFLKTVNLAEMAWMLPARAPAEVICHGDFTPYNVALSGHEVVGVFDFDTAHPAPRLWDIAYSVYCWSPFKTDPVDQLGTLDTQIARARLFCNSYGVSASDRQQLVSEMIIRLQSLVAFMQAQADMGDAQFVQHFAEGHHLAYLADIDYLRHQQVAITEGIMTVQDL</sequence>
<evidence type="ECO:0000259" key="1">
    <source>
        <dbReference type="Pfam" id="PF01636"/>
    </source>
</evidence>
<dbReference type="InterPro" id="IPR002575">
    <property type="entry name" value="Aminoglycoside_PTrfase"/>
</dbReference>
<dbReference type="Gene3D" id="3.90.1200.10">
    <property type="match status" value="1"/>
</dbReference>
<keyword evidence="2" id="KW-0808">Transferase</keyword>
<protein>
    <submittedName>
        <fullName evidence="2">Phosphotransferase</fullName>
    </submittedName>
</protein>
<organism evidence="2 3">
    <name type="scientific">Photobacterium halotolerans</name>
    <dbReference type="NCBI Taxonomy" id="265726"/>
    <lineage>
        <taxon>Bacteria</taxon>
        <taxon>Pseudomonadati</taxon>
        <taxon>Pseudomonadota</taxon>
        <taxon>Gammaproteobacteria</taxon>
        <taxon>Vibrionales</taxon>
        <taxon>Vibrionaceae</taxon>
        <taxon>Photobacterium</taxon>
    </lineage>
</organism>
<reference evidence="2 3" key="1">
    <citation type="submission" date="2014-12" db="EMBL/GenBank/DDBJ databases">
        <title>Mercury Reductase activity and rhizosphere competence traits in the genome of root associated Photobacterium halotolerans MELD1.</title>
        <authorList>
            <person name="Mathew D.C."/>
            <person name="Huang C.-C."/>
        </authorList>
    </citation>
    <scope>NUCLEOTIDE SEQUENCE [LARGE SCALE GENOMIC DNA]</scope>
    <source>
        <strain evidence="2 3">MELD1</strain>
    </source>
</reference>
<evidence type="ECO:0000313" key="3">
    <source>
        <dbReference type="Proteomes" id="UP000033633"/>
    </source>
</evidence>
<dbReference type="EMBL" id="JWYV01000003">
    <property type="protein sequence ID" value="KKD00810.1"/>
    <property type="molecule type" value="Genomic_DNA"/>
</dbReference>
<dbReference type="PATRIC" id="fig|265726.11.peg.3259"/>
<feature type="domain" description="Aminoglycoside phosphotransferase" evidence="1">
    <location>
        <begin position="105"/>
        <end position="170"/>
    </location>
</feature>
<gene>
    <name evidence="2" type="ORF">KY46_06745</name>
</gene>
<dbReference type="SUPFAM" id="SSF56112">
    <property type="entry name" value="Protein kinase-like (PK-like)"/>
    <property type="match status" value="1"/>
</dbReference>
<dbReference type="RefSeq" id="WP_046219892.1">
    <property type="nucleotide sequence ID" value="NZ_JWYV01000003.1"/>
</dbReference>
<accession>A0A0F5VH49</accession>
<keyword evidence="3" id="KW-1185">Reference proteome</keyword>
<name>A0A0F5VH49_9GAMM</name>
<dbReference type="InterPro" id="IPR011009">
    <property type="entry name" value="Kinase-like_dom_sf"/>
</dbReference>
<dbReference type="AlphaFoldDB" id="A0A0F5VH49"/>
<dbReference type="Pfam" id="PF01636">
    <property type="entry name" value="APH"/>
    <property type="match status" value="1"/>
</dbReference>
<evidence type="ECO:0000313" key="2">
    <source>
        <dbReference type="EMBL" id="KKD00810.1"/>
    </source>
</evidence>